<evidence type="ECO:0000313" key="4">
    <source>
        <dbReference type="Proteomes" id="UP001165060"/>
    </source>
</evidence>
<dbReference type="Gene3D" id="3.80.10.10">
    <property type="entry name" value="Ribonuclease Inhibitor"/>
    <property type="match status" value="1"/>
</dbReference>
<keyword evidence="1" id="KW-0433">Leucine-rich repeat</keyword>
<gene>
    <name evidence="3" type="ORF">TeGR_g3672</name>
</gene>
<reference evidence="3 4" key="1">
    <citation type="journal article" date="2023" name="Commun. Biol.">
        <title>Genome analysis of Parmales, the sister group of diatoms, reveals the evolutionary specialization of diatoms from phago-mixotrophs to photoautotrophs.</title>
        <authorList>
            <person name="Ban H."/>
            <person name="Sato S."/>
            <person name="Yoshikawa S."/>
            <person name="Yamada K."/>
            <person name="Nakamura Y."/>
            <person name="Ichinomiya M."/>
            <person name="Sato N."/>
            <person name="Blanc-Mathieu R."/>
            <person name="Endo H."/>
            <person name="Kuwata A."/>
            <person name="Ogata H."/>
        </authorList>
    </citation>
    <scope>NUCLEOTIDE SEQUENCE [LARGE SCALE GENOMIC DNA]</scope>
</reference>
<dbReference type="InterPro" id="IPR001611">
    <property type="entry name" value="Leu-rich_rpt"/>
</dbReference>
<evidence type="ECO:0000256" key="1">
    <source>
        <dbReference type="ARBA" id="ARBA00022614"/>
    </source>
</evidence>
<dbReference type="Pfam" id="PF00560">
    <property type="entry name" value="LRR_1"/>
    <property type="match status" value="1"/>
</dbReference>
<dbReference type="InterPro" id="IPR050216">
    <property type="entry name" value="LRR_domain-containing"/>
</dbReference>
<organism evidence="3 4">
    <name type="scientific">Tetraparma gracilis</name>
    <dbReference type="NCBI Taxonomy" id="2962635"/>
    <lineage>
        <taxon>Eukaryota</taxon>
        <taxon>Sar</taxon>
        <taxon>Stramenopiles</taxon>
        <taxon>Ochrophyta</taxon>
        <taxon>Bolidophyceae</taxon>
        <taxon>Parmales</taxon>
        <taxon>Triparmaceae</taxon>
        <taxon>Tetraparma</taxon>
    </lineage>
</organism>
<evidence type="ECO:0000313" key="3">
    <source>
        <dbReference type="EMBL" id="GMI23319.1"/>
    </source>
</evidence>
<proteinExistence type="predicted"/>
<accession>A0ABQ6MBM0</accession>
<keyword evidence="4" id="KW-1185">Reference proteome</keyword>
<dbReference type="EMBL" id="BRYB01001328">
    <property type="protein sequence ID" value="GMI23319.1"/>
    <property type="molecule type" value="Genomic_DNA"/>
</dbReference>
<dbReference type="Proteomes" id="UP001165060">
    <property type="component" value="Unassembled WGS sequence"/>
</dbReference>
<sequence>MKELNLACNMVQGLPSTLGKLNKLNVLKANGNKIKEIPIEIGKLKLLKVVHLNENEIIGVPEEIAHCPRLEVLRLQNNNIGHLPSAISELPIKEIDVSLNNGLTMIPRPMRGNTGIIMWILGLHHENTKQVLQVEQCNMDMLALFKGSEDDIEATKKDIVTFANQRNDLAIERANLHVYLTLKAASKKCTIS</sequence>
<dbReference type="InterPro" id="IPR032675">
    <property type="entry name" value="LRR_dom_sf"/>
</dbReference>
<name>A0ABQ6MBM0_9STRA</name>
<evidence type="ECO:0000256" key="2">
    <source>
        <dbReference type="ARBA" id="ARBA00022737"/>
    </source>
</evidence>
<dbReference type="PROSITE" id="PS51450">
    <property type="entry name" value="LRR"/>
    <property type="match status" value="1"/>
</dbReference>
<dbReference type="SUPFAM" id="SSF52058">
    <property type="entry name" value="L domain-like"/>
    <property type="match status" value="1"/>
</dbReference>
<protein>
    <submittedName>
        <fullName evidence="3">Uncharacterized protein</fullName>
    </submittedName>
</protein>
<dbReference type="PANTHER" id="PTHR48051:SF1">
    <property type="entry name" value="RAS SUPPRESSOR PROTEIN 1"/>
    <property type="match status" value="1"/>
</dbReference>
<dbReference type="PANTHER" id="PTHR48051">
    <property type="match status" value="1"/>
</dbReference>
<keyword evidence="2" id="KW-0677">Repeat</keyword>
<comment type="caution">
    <text evidence="3">The sequence shown here is derived from an EMBL/GenBank/DDBJ whole genome shotgun (WGS) entry which is preliminary data.</text>
</comment>